<reference evidence="1 2" key="1">
    <citation type="submission" date="2016-10" db="EMBL/GenBank/DDBJ databases">
        <authorList>
            <person name="Varghese N."/>
            <person name="Submissions S."/>
        </authorList>
    </citation>
    <scope>NUCLEOTIDE SEQUENCE [LARGE SCALE GENOMIC DNA]</scope>
    <source>
        <strain evidence="1 2">DSM 16643</strain>
    </source>
</reference>
<dbReference type="EMBL" id="FMXB01000026">
    <property type="protein sequence ID" value="SDA70291.1"/>
    <property type="molecule type" value="Genomic_DNA"/>
</dbReference>
<dbReference type="AlphaFoldDB" id="A0A1G5XIL6"/>
<dbReference type="Proteomes" id="UP000323439">
    <property type="component" value="Unassembled WGS sequence"/>
</dbReference>
<gene>
    <name evidence="1" type="ORF">SAMN02910315_02292</name>
</gene>
<sequence>MKTKPNIQVAEYCCRKRITDPEFYRIMREQERDPNILSGIDRIYALYKMMGMEVTYEELDAL</sequence>
<name>A0A1G5XIL6_9EURY</name>
<protein>
    <submittedName>
        <fullName evidence="1">Uncharacterized protein</fullName>
    </submittedName>
</protein>
<evidence type="ECO:0000313" key="1">
    <source>
        <dbReference type="EMBL" id="SDA70291.1"/>
    </source>
</evidence>
<dbReference type="RefSeq" id="WP_149732770.1">
    <property type="nucleotide sequence ID" value="NZ_FMXB01000026.1"/>
</dbReference>
<organism evidence="1 2">
    <name type="scientific">Methanobrevibacter millerae</name>
    <dbReference type="NCBI Taxonomy" id="230361"/>
    <lineage>
        <taxon>Archaea</taxon>
        <taxon>Methanobacteriati</taxon>
        <taxon>Methanobacteriota</taxon>
        <taxon>Methanomada group</taxon>
        <taxon>Methanobacteria</taxon>
        <taxon>Methanobacteriales</taxon>
        <taxon>Methanobacteriaceae</taxon>
        <taxon>Methanobrevibacter</taxon>
    </lineage>
</organism>
<keyword evidence="2" id="KW-1185">Reference proteome</keyword>
<proteinExistence type="predicted"/>
<accession>A0A1G5XIL6</accession>
<evidence type="ECO:0000313" key="2">
    <source>
        <dbReference type="Proteomes" id="UP000323439"/>
    </source>
</evidence>